<dbReference type="AlphaFoldDB" id="A3LPA8"/>
<reference evidence="2 3" key="1">
    <citation type="journal article" date="2007" name="Nat. Biotechnol.">
        <title>Genome sequence of the lignocellulose-bioconverting and xylose-fermenting yeast Pichia stipitis.</title>
        <authorList>
            <person name="Jeffries T.W."/>
            <person name="Grigoriev I.V."/>
            <person name="Grimwood J."/>
            <person name="Laplaza J.M."/>
            <person name="Aerts A."/>
            <person name="Salamov A."/>
            <person name="Schmutz J."/>
            <person name="Lindquist E."/>
            <person name="Dehal P."/>
            <person name="Shapiro H."/>
            <person name="Jin Y.S."/>
            <person name="Passoth V."/>
            <person name="Richardson P.M."/>
        </authorList>
    </citation>
    <scope>NUCLEOTIDE SEQUENCE [LARGE SCALE GENOMIC DNA]</scope>
    <source>
        <strain evidence="3">ATCC 58785 / CBS 6054 / NBRC 10063 / NRRL Y-11545</strain>
    </source>
</reference>
<feature type="transmembrane region" description="Helical" evidence="1">
    <location>
        <begin position="126"/>
        <end position="151"/>
    </location>
</feature>
<dbReference type="GeneID" id="4837067"/>
<dbReference type="KEGG" id="pic:PICST_29882"/>
<dbReference type="HOGENOM" id="CLU_1723058_0_0_1"/>
<sequence>MPREISNFQREENESISLSFFSSDEEVISIRASVAGLDNTEESYIEENVSDGSATLYSKDGEFPTPAVLRDVVASSVARHPWTDTRVALNIRNDYSQRERRHLAAILQEDTADEESSLGTFKFSQVLLVALGIYVICAIFAIGCSAVYHAVY</sequence>
<keyword evidence="3" id="KW-1185">Reference proteome</keyword>
<organism evidence="2 3">
    <name type="scientific">Scheffersomyces stipitis (strain ATCC 58785 / CBS 6054 / NBRC 10063 / NRRL Y-11545)</name>
    <name type="common">Yeast</name>
    <name type="synonym">Pichia stipitis</name>
    <dbReference type="NCBI Taxonomy" id="322104"/>
    <lineage>
        <taxon>Eukaryota</taxon>
        <taxon>Fungi</taxon>
        <taxon>Dikarya</taxon>
        <taxon>Ascomycota</taxon>
        <taxon>Saccharomycotina</taxon>
        <taxon>Pichiomycetes</taxon>
        <taxon>Debaryomycetaceae</taxon>
        <taxon>Scheffersomyces</taxon>
    </lineage>
</organism>
<dbReference type="EMBL" id="CP000496">
    <property type="protein sequence ID" value="ABN65008.2"/>
    <property type="molecule type" value="Genomic_DNA"/>
</dbReference>
<proteinExistence type="predicted"/>
<gene>
    <name evidence="2" type="ORF">PICST_29882</name>
</gene>
<evidence type="ECO:0000256" key="1">
    <source>
        <dbReference type="SAM" id="Phobius"/>
    </source>
</evidence>
<dbReference type="RefSeq" id="XP_001383037.2">
    <property type="nucleotide sequence ID" value="XM_001383000.1"/>
</dbReference>
<evidence type="ECO:0000313" key="3">
    <source>
        <dbReference type="Proteomes" id="UP000002258"/>
    </source>
</evidence>
<keyword evidence="1" id="KW-1133">Transmembrane helix</keyword>
<protein>
    <submittedName>
        <fullName evidence="2">Uncharacterized protein</fullName>
    </submittedName>
</protein>
<accession>A3LPA8</accession>
<dbReference type="Proteomes" id="UP000002258">
    <property type="component" value="Chromosome 2"/>
</dbReference>
<keyword evidence="1" id="KW-0812">Transmembrane</keyword>
<dbReference type="InParanoid" id="A3LPA8"/>
<evidence type="ECO:0000313" key="2">
    <source>
        <dbReference type="EMBL" id="ABN65008.2"/>
    </source>
</evidence>
<keyword evidence="1" id="KW-0472">Membrane</keyword>
<name>A3LPA8_PICST</name>